<gene>
    <name evidence="14" type="ORF">LS81_003885</name>
</gene>
<sequence>MLNYTSGDKKLYVYINKKLIVAILCGCYTNTLLGLSLNNTPNSHVFLESASNKHKVAINNHIEKIHTNTNSVAADTKSPLQHEAHYKRLDSIVTTGNALATDVSKIPGNISTVSEQEINTTTNNKITDIVKKLVSVRIDNDVSFNPRPKIKIRGINYGTLIMLDGVILTDLEGENRLLNQISLYDVKRVEVARGAFSSLYGTNAIGGVINFITSMPNKFEVEALAGYGNEFIPNTAEKNLTRLYFSVGNAFLDKKLRIKLSAGMNNSQGYTSTPVYLTSKPNGINGGYFDKAGRYIIGDEGRREWQIWDTRLKIEYDLSDTSMLSSMFSVSNHNYTFVNPRTLITDSNGKPVFEVPNNNSGTIDPFVGSGYGGYGSYTHFLGNVVYMKYFDEGELRISLSSVNLFSRWIDGLKGQATRAGGLGYTQDIYTSSNYLDVLYHTHINEQHNIATALQLRYLNFDSPSYHLSNWKDKTSVNKNAYRGYGGMSFVASSYLNWEAEWLDSLSTTLGLRYDYWLNFQGYVFGALANDKQLNLTNNHTSQLSPKFSLNYMPFSWWILKTSVGTGFRMPTLREQYQASHGGIVWLTSPNLKPETGISFEVGTEFNTDHGNLSLYYFQTELFNMIYRQGAGTNISPFMYANAGYGRINGVELSFQIPIWKSLRFDGNYTLTLARVLKNPSQPESIGKQLVDTPEHMANISLNYGEDKGLYASLWAYFTSAFYNDDINSLPLYRTFGEYDAQFTLNAKLGYIFKNNLDLSMSFLNMTNNRYYDFYRVAGASFYIQARYKFAHL</sequence>
<dbReference type="GO" id="GO:0015344">
    <property type="term" value="F:siderophore uptake transmembrane transporter activity"/>
    <property type="evidence" value="ECO:0007669"/>
    <property type="project" value="TreeGrafter"/>
</dbReference>
<keyword evidence="2 10" id="KW-0813">Transport</keyword>
<protein>
    <submittedName>
        <fullName evidence="14">TonB-dependent receptor</fullName>
    </submittedName>
</protein>
<dbReference type="SUPFAM" id="SSF56935">
    <property type="entry name" value="Porins"/>
    <property type="match status" value="1"/>
</dbReference>
<comment type="similarity">
    <text evidence="10 11">Belongs to the TonB-dependent receptor family.</text>
</comment>
<evidence type="ECO:0000259" key="13">
    <source>
        <dbReference type="Pfam" id="PF07715"/>
    </source>
</evidence>
<keyword evidence="7 10" id="KW-0472">Membrane</keyword>
<proteinExistence type="inferred from homology"/>
<dbReference type="CDD" id="cd01347">
    <property type="entry name" value="ligand_gated_channel"/>
    <property type="match status" value="1"/>
</dbReference>
<feature type="domain" description="TonB-dependent receptor plug" evidence="13">
    <location>
        <begin position="103"/>
        <end position="208"/>
    </location>
</feature>
<evidence type="ECO:0000256" key="4">
    <source>
        <dbReference type="ARBA" id="ARBA00022692"/>
    </source>
</evidence>
<dbReference type="InterPro" id="IPR039426">
    <property type="entry name" value="TonB-dep_rcpt-like"/>
</dbReference>
<feature type="domain" description="TonB-dependent receptor-like beta-barrel" evidence="12">
    <location>
        <begin position="334"/>
        <end position="764"/>
    </location>
</feature>
<dbReference type="PANTHER" id="PTHR30069:SF29">
    <property type="entry name" value="HEMOGLOBIN AND HEMOGLOBIN-HAPTOGLOBIN-BINDING PROTEIN 1-RELATED"/>
    <property type="match status" value="1"/>
</dbReference>
<dbReference type="RefSeq" id="WP_104696489.1">
    <property type="nucleotide sequence ID" value="NZ_FZNG01000025.1"/>
</dbReference>
<evidence type="ECO:0000313" key="14">
    <source>
        <dbReference type="EMBL" id="TLD83693.1"/>
    </source>
</evidence>
<evidence type="ECO:0000256" key="8">
    <source>
        <dbReference type="ARBA" id="ARBA00023170"/>
    </source>
</evidence>
<evidence type="ECO:0000256" key="5">
    <source>
        <dbReference type="ARBA" id="ARBA00022729"/>
    </source>
</evidence>
<keyword evidence="9 10" id="KW-0998">Cell outer membrane</keyword>
<dbReference type="PROSITE" id="PS52016">
    <property type="entry name" value="TONB_DEPENDENT_REC_3"/>
    <property type="match status" value="1"/>
</dbReference>
<keyword evidence="6 11" id="KW-0798">TonB box</keyword>
<evidence type="ECO:0000256" key="2">
    <source>
        <dbReference type="ARBA" id="ARBA00022448"/>
    </source>
</evidence>
<organism evidence="14 15">
    <name type="scientific">Helicobacter trogontum</name>
    <dbReference type="NCBI Taxonomy" id="50960"/>
    <lineage>
        <taxon>Bacteria</taxon>
        <taxon>Pseudomonadati</taxon>
        <taxon>Campylobacterota</taxon>
        <taxon>Epsilonproteobacteria</taxon>
        <taxon>Campylobacterales</taxon>
        <taxon>Helicobacteraceae</taxon>
        <taxon>Helicobacter</taxon>
    </lineage>
</organism>
<keyword evidence="4 10" id="KW-0812">Transmembrane</keyword>
<dbReference type="InterPro" id="IPR036942">
    <property type="entry name" value="Beta-barrel_TonB_sf"/>
</dbReference>
<dbReference type="GO" id="GO:0044718">
    <property type="term" value="P:siderophore transmembrane transport"/>
    <property type="evidence" value="ECO:0007669"/>
    <property type="project" value="TreeGrafter"/>
</dbReference>
<dbReference type="InterPro" id="IPR037066">
    <property type="entry name" value="Plug_dom_sf"/>
</dbReference>
<evidence type="ECO:0000256" key="6">
    <source>
        <dbReference type="ARBA" id="ARBA00023077"/>
    </source>
</evidence>
<evidence type="ECO:0000256" key="9">
    <source>
        <dbReference type="ARBA" id="ARBA00023237"/>
    </source>
</evidence>
<evidence type="ECO:0000256" key="3">
    <source>
        <dbReference type="ARBA" id="ARBA00022452"/>
    </source>
</evidence>
<evidence type="ECO:0000256" key="11">
    <source>
        <dbReference type="RuleBase" id="RU003357"/>
    </source>
</evidence>
<evidence type="ECO:0000256" key="10">
    <source>
        <dbReference type="PROSITE-ProRule" id="PRU01360"/>
    </source>
</evidence>
<keyword evidence="8 14" id="KW-0675">Receptor</keyword>
<dbReference type="PANTHER" id="PTHR30069">
    <property type="entry name" value="TONB-DEPENDENT OUTER MEMBRANE RECEPTOR"/>
    <property type="match status" value="1"/>
</dbReference>
<keyword evidence="5" id="KW-0732">Signal</keyword>
<keyword evidence="3 10" id="KW-1134">Transmembrane beta strand</keyword>
<dbReference type="InterPro" id="IPR000531">
    <property type="entry name" value="Beta-barrel_TonB"/>
</dbReference>
<dbReference type="GO" id="GO:0009279">
    <property type="term" value="C:cell outer membrane"/>
    <property type="evidence" value="ECO:0007669"/>
    <property type="project" value="UniProtKB-SubCell"/>
</dbReference>
<evidence type="ECO:0000256" key="1">
    <source>
        <dbReference type="ARBA" id="ARBA00004571"/>
    </source>
</evidence>
<dbReference type="Pfam" id="PF07715">
    <property type="entry name" value="Plug"/>
    <property type="match status" value="1"/>
</dbReference>
<dbReference type="Pfam" id="PF00593">
    <property type="entry name" value="TonB_dep_Rec_b-barrel"/>
    <property type="match status" value="1"/>
</dbReference>
<dbReference type="Gene3D" id="2.40.170.20">
    <property type="entry name" value="TonB-dependent receptor, beta-barrel domain"/>
    <property type="match status" value="1"/>
</dbReference>
<accession>A0A4U8SC33</accession>
<dbReference type="OrthoDB" id="5389752at2"/>
<evidence type="ECO:0000259" key="12">
    <source>
        <dbReference type="Pfam" id="PF00593"/>
    </source>
</evidence>
<dbReference type="InterPro" id="IPR012910">
    <property type="entry name" value="Plug_dom"/>
</dbReference>
<dbReference type="Gene3D" id="2.170.130.10">
    <property type="entry name" value="TonB-dependent receptor, plug domain"/>
    <property type="match status" value="1"/>
</dbReference>
<dbReference type="EMBL" id="JRPL02000006">
    <property type="protein sequence ID" value="TLD83693.1"/>
    <property type="molecule type" value="Genomic_DNA"/>
</dbReference>
<reference evidence="14 15" key="1">
    <citation type="journal article" date="2014" name="Genome Announc.">
        <title>Draft genome sequences of eight enterohepatic helicobacter species isolated from both laboratory and wild rodents.</title>
        <authorList>
            <person name="Sheh A."/>
            <person name="Shen Z."/>
            <person name="Fox J.G."/>
        </authorList>
    </citation>
    <scope>NUCLEOTIDE SEQUENCE [LARGE SCALE GENOMIC DNA]</scope>
    <source>
        <strain evidence="14 15">ATCC 700114</strain>
    </source>
</reference>
<evidence type="ECO:0000313" key="15">
    <source>
        <dbReference type="Proteomes" id="UP000029878"/>
    </source>
</evidence>
<evidence type="ECO:0000256" key="7">
    <source>
        <dbReference type="ARBA" id="ARBA00023136"/>
    </source>
</evidence>
<comment type="caution">
    <text evidence="14">The sequence shown here is derived from an EMBL/GenBank/DDBJ whole genome shotgun (WGS) entry which is preliminary data.</text>
</comment>
<name>A0A4U8SC33_9HELI</name>
<dbReference type="Proteomes" id="UP000029878">
    <property type="component" value="Unassembled WGS sequence"/>
</dbReference>
<dbReference type="AlphaFoldDB" id="A0A4U8SC33"/>
<comment type="subcellular location">
    <subcellularLocation>
        <location evidence="1 10">Cell outer membrane</location>
        <topology evidence="1 10">Multi-pass membrane protein</topology>
    </subcellularLocation>
</comment>